<evidence type="ECO:0000256" key="3">
    <source>
        <dbReference type="ARBA" id="ARBA00023015"/>
    </source>
</evidence>
<feature type="domain" description="Response regulatory" evidence="8">
    <location>
        <begin position="3"/>
        <end position="119"/>
    </location>
</feature>
<evidence type="ECO:0000313" key="9">
    <source>
        <dbReference type="EMBL" id="WLV24132.1"/>
    </source>
</evidence>
<dbReference type="PRINTS" id="PR00038">
    <property type="entry name" value="HTHLUXR"/>
</dbReference>
<sequence length="219" mass="24587">MIKVLLAENQRLLREGIIAILSSTEDIHVIGSASTGEEAAELIEMESPDIILMDPQLGESDTIDSTMRIKERDPSIKIVLLSNNPDPKFLITALASGADGVLMKDLAPERLILSIRDVYNDQVVLTGEAIKQIAKRIEEFGYNQVEMLDYKLKKENITFSKRELEVANHLMEGKKNREMAEMLELTEGTVKNYISSIYSKLGVHHREKASNYLQGLLES</sequence>
<keyword evidence="4" id="KW-0238">DNA-binding</keyword>
<dbReference type="SUPFAM" id="SSF46894">
    <property type="entry name" value="C-terminal effector domain of the bipartite response regulators"/>
    <property type="match status" value="1"/>
</dbReference>
<dbReference type="InterPro" id="IPR001789">
    <property type="entry name" value="Sig_transdc_resp-reg_receiver"/>
</dbReference>
<dbReference type="InterPro" id="IPR058245">
    <property type="entry name" value="NreC/VraR/RcsB-like_REC"/>
</dbReference>
<dbReference type="Pfam" id="PF00196">
    <property type="entry name" value="GerE"/>
    <property type="match status" value="1"/>
</dbReference>
<dbReference type="InterPro" id="IPR011006">
    <property type="entry name" value="CheY-like_superfamily"/>
</dbReference>
<dbReference type="InterPro" id="IPR039420">
    <property type="entry name" value="WalR-like"/>
</dbReference>
<proteinExistence type="predicted"/>
<dbReference type="PANTHER" id="PTHR43214:SF40">
    <property type="entry name" value="TRANSCRIPTIONAL REGULATORY PROTEIN LNRK"/>
    <property type="match status" value="1"/>
</dbReference>
<dbReference type="InterPro" id="IPR000792">
    <property type="entry name" value="Tscrpt_reg_LuxR_C"/>
</dbReference>
<evidence type="ECO:0000259" key="8">
    <source>
        <dbReference type="PROSITE" id="PS50110"/>
    </source>
</evidence>
<dbReference type="SUPFAM" id="SSF52172">
    <property type="entry name" value="CheY-like"/>
    <property type="match status" value="1"/>
</dbReference>
<evidence type="ECO:0000256" key="1">
    <source>
        <dbReference type="ARBA" id="ARBA00004496"/>
    </source>
</evidence>
<reference evidence="9" key="1">
    <citation type="submission" date="2023-06" db="EMBL/GenBank/DDBJ databases">
        <title>A Treasure from Seagulls: Isolation and Description of Aciduricobacillus qingdaonensis gen. nov., sp. nov., a Rare Obligately Uric Acid-utilizing Member in the Family Bacillaceae.</title>
        <authorList>
            <person name="Liu W."/>
            <person name="Wang B."/>
        </authorList>
    </citation>
    <scope>NUCLEOTIDE SEQUENCE</scope>
    <source>
        <strain evidence="9">44XB</strain>
    </source>
</reference>
<keyword evidence="3" id="KW-0805">Transcription regulation</keyword>
<evidence type="ECO:0000256" key="2">
    <source>
        <dbReference type="ARBA" id="ARBA00022553"/>
    </source>
</evidence>
<comment type="subcellular location">
    <subcellularLocation>
        <location evidence="1">Cytoplasm</location>
    </subcellularLocation>
</comment>
<feature type="modified residue" description="4-aspartylphosphate" evidence="6">
    <location>
        <position position="54"/>
    </location>
</feature>
<gene>
    <name evidence="9" type="ORF">QR721_10850</name>
</gene>
<evidence type="ECO:0000313" key="10">
    <source>
        <dbReference type="Proteomes" id="UP001180087"/>
    </source>
</evidence>
<keyword evidence="10" id="KW-1185">Reference proteome</keyword>
<dbReference type="PROSITE" id="PS50110">
    <property type="entry name" value="RESPONSE_REGULATORY"/>
    <property type="match status" value="1"/>
</dbReference>
<dbReference type="SMART" id="SM00421">
    <property type="entry name" value="HTH_LUXR"/>
    <property type="match status" value="1"/>
</dbReference>
<accession>A0ABY9KTS6</accession>
<dbReference type="InterPro" id="IPR016032">
    <property type="entry name" value="Sig_transdc_resp-reg_C-effctor"/>
</dbReference>
<evidence type="ECO:0000256" key="6">
    <source>
        <dbReference type="PROSITE-ProRule" id="PRU00169"/>
    </source>
</evidence>
<dbReference type="SMART" id="SM00448">
    <property type="entry name" value="REC"/>
    <property type="match status" value="1"/>
</dbReference>
<evidence type="ECO:0000259" key="7">
    <source>
        <dbReference type="PROSITE" id="PS50043"/>
    </source>
</evidence>
<dbReference type="RefSeq" id="WP_348026852.1">
    <property type="nucleotide sequence ID" value="NZ_CP129113.1"/>
</dbReference>
<name>A0ABY9KTS6_9BACI</name>
<dbReference type="CDD" id="cd06170">
    <property type="entry name" value="LuxR_C_like"/>
    <property type="match status" value="1"/>
</dbReference>
<evidence type="ECO:0000256" key="4">
    <source>
        <dbReference type="ARBA" id="ARBA00023125"/>
    </source>
</evidence>
<keyword evidence="2 6" id="KW-0597">Phosphoprotein</keyword>
<dbReference type="Gene3D" id="3.40.50.2300">
    <property type="match status" value="1"/>
</dbReference>
<evidence type="ECO:0000256" key="5">
    <source>
        <dbReference type="ARBA" id="ARBA00023163"/>
    </source>
</evidence>
<dbReference type="PROSITE" id="PS50043">
    <property type="entry name" value="HTH_LUXR_2"/>
    <property type="match status" value="1"/>
</dbReference>
<organism evidence="9 10">
    <name type="scientific">Aciduricibacillus chroicocephali</name>
    <dbReference type="NCBI Taxonomy" id="3054939"/>
    <lineage>
        <taxon>Bacteria</taxon>
        <taxon>Bacillati</taxon>
        <taxon>Bacillota</taxon>
        <taxon>Bacilli</taxon>
        <taxon>Bacillales</taxon>
        <taxon>Bacillaceae</taxon>
        <taxon>Aciduricibacillus</taxon>
    </lineage>
</organism>
<dbReference type="EMBL" id="CP129113">
    <property type="protein sequence ID" value="WLV24132.1"/>
    <property type="molecule type" value="Genomic_DNA"/>
</dbReference>
<protein>
    <submittedName>
        <fullName evidence="9">Response regulator transcription factor</fullName>
    </submittedName>
</protein>
<dbReference type="CDD" id="cd17535">
    <property type="entry name" value="REC_NarL-like"/>
    <property type="match status" value="1"/>
</dbReference>
<feature type="domain" description="HTH luxR-type" evidence="7">
    <location>
        <begin position="152"/>
        <end position="217"/>
    </location>
</feature>
<keyword evidence="5" id="KW-0804">Transcription</keyword>
<dbReference type="Pfam" id="PF00072">
    <property type="entry name" value="Response_reg"/>
    <property type="match status" value="1"/>
</dbReference>
<dbReference type="Proteomes" id="UP001180087">
    <property type="component" value="Chromosome"/>
</dbReference>
<dbReference type="PANTHER" id="PTHR43214">
    <property type="entry name" value="TWO-COMPONENT RESPONSE REGULATOR"/>
    <property type="match status" value="1"/>
</dbReference>